<evidence type="ECO:0000313" key="17">
    <source>
        <dbReference type="Proteomes" id="UP000029014"/>
    </source>
</evidence>
<dbReference type="EMBL" id="JGZD01000001">
    <property type="protein sequence ID" value="KFI74204.1"/>
    <property type="molecule type" value="Genomic_DNA"/>
</dbReference>
<keyword evidence="17" id="KW-1185">Reference proteome</keyword>
<dbReference type="PANTHER" id="PTHR32182:SF0">
    <property type="entry name" value="DNA REPLICATION AND REPAIR PROTEIN RECF"/>
    <property type="match status" value="1"/>
</dbReference>
<keyword evidence="10 13" id="KW-0234">DNA repair</keyword>
<dbReference type="InterPro" id="IPR027417">
    <property type="entry name" value="P-loop_NTPase"/>
</dbReference>
<evidence type="ECO:0000256" key="5">
    <source>
        <dbReference type="ARBA" id="ARBA00022705"/>
    </source>
</evidence>
<dbReference type="Pfam" id="PF02463">
    <property type="entry name" value="SMC_N"/>
    <property type="match status" value="1"/>
</dbReference>
<feature type="domain" description="RecF/RecN/SMC N-terminal" evidence="15">
    <location>
        <begin position="3"/>
        <end position="403"/>
    </location>
</feature>
<evidence type="ECO:0000256" key="14">
    <source>
        <dbReference type="SAM" id="MobiDB-lite"/>
    </source>
</evidence>
<evidence type="ECO:0000256" key="2">
    <source>
        <dbReference type="ARBA" id="ARBA00008016"/>
    </source>
</evidence>
<dbReference type="SUPFAM" id="SSF52540">
    <property type="entry name" value="P-loop containing nucleoside triphosphate hydrolases"/>
    <property type="match status" value="1"/>
</dbReference>
<evidence type="ECO:0000256" key="7">
    <source>
        <dbReference type="ARBA" id="ARBA00022763"/>
    </source>
</evidence>
<dbReference type="NCBIfam" id="TIGR00611">
    <property type="entry name" value="recf"/>
    <property type="match status" value="1"/>
</dbReference>
<sequence>MTIQRLVLDDFRSWRHCQCDFRAGATILEGSNGLGKTNIVEAIEVLSTGMSHRTSSLSSVITHGESRATIRAMAVDGVEADEDGNDVVGGHDDQAGKGLDEVQGRDRGRDDVTARPPSSTRLGLEATITARGANRGRVNGGPSVYLRDVVGRIPSVTFAPDDQRLVTDDPARRRTFLDQAGSLLIPGYTASLQTFEKVARQRAALLKTLSQTTGADDHAAALSGLEVWTGQFIMSGTDLTRKRRRVVDALAGYFEDVHSSLTMGKAGSGHHATMTYAPSFAEVEGVDDPHGDKTIDDDISARFRRIFPGEIAQGRNLIGPHRDDVLFGLDGAPAREFASNGEIWTMALALRLALFHVMRRVRGVEPIVILDDVFAQLDDERRSRIMDFARDRTQVIITTATAHDIPVLSDADVVDVRALRDRYDLSGRSDPSDRDSTDGDV</sequence>
<evidence type="ECO:0000256" key="3">
    <source>
        <dbReference type="ARBA" id="ARBA00020170"/>
    </source>
</evidence>
<evidence type="ECO:0000256" key="4">
    <source>
        <dbReference type="ARBA" id="ARBA00022490"/>
    </source>
</evidence>
<dbReference type="Proteomes" id="UP000029014">
    <property type="component" value="Unassembled WGS sequence"/>
</dbReference>
<evidence type="ECO:0000256" key="12">
    <source>
        <dbReference type="ARBA" id="ARBA00025401"/>
    </source>
</evidence>
<keyword evidence="11 13" id="KW-0742">SOS response</keyword>
<dbReference type="PROSITE" id="PS00617">
    <property type="entry name" value="RECF_1"/>
    <property type="match status" value="1"/>
</dbReference>
<evidence type="ECO:0000256" key="11">
    <source>
        <dbReference type="ARBA" id="ARBA00023236"/>
    </source>
</evidence>
<dbReference type="GO" id="GO:0005737">
    <property type="term" value="C:cytoplasm"/>
    <property type="evidence" value="ECO:0007669"/>
    <property type="project" value="UniProtKB-SubCell"/>
</dbReference>
<evidence type="ECO:0000256" key="6">
    <source>
        <dbReference type="ARBA" id="ARBA00022741"/>
    </source>
</evidence>
<dbReference type="GO" id="GO:0003697">
    <property type="term" value="F:single-stranded DNA binding"/>
    <property type="evidence" value="ECO:0007669"/>
    <property type="project" value="UniProtKB-UniRule"/>
</dbReference>
<evidence type="ECO:0000259" key="15">
    <source>
        <dbReference type="Pfam" id="PF02463"/>
    </source>
</evidence>
<feature type="region of interest" description="Disordered" evidence="14">
    <location>
        <begin position="82"/>
        <end position="119"/>
    </location>
</feature>
<keyword evidence="9 13" id="KW-0238">DNA-binding</keyword>
<proteinExistence type="inferred from homology"/>
<dbReference type="InterPro" id="IPR001238">
    <property type="entry name" value="DNA-binding_RecF"/>
</dbReference>
<dbReference type="HAMAP" id="MF_00365">
    <property type="entry name" value="RecF"/>
    <property type="match status" value="1"/>
</dbReference>
<keyword evidence="4 13" id="KW-0963">Cytoplasm</keyword>
<keyword evidence="8 13" id="KW-0067">ATP-binding</keyword>
<comment type="function">
    <text evidence="12 13">The RecF protein is involved in DNA metabolism; it is required for DNA replication and normal SOS inducibility. RecF binds preferentially to single-stranded, linear DNA. It also seems to bind ATP.</text>
</comment>
<protein>
    <recommendedName>
        <fullName evidence="3 13">DNA replication and repair protein RecF</fullName>
    </recommendedName>
</protein>
<name>A0A087BT54_9BIFI</name>
<dbReference type="Gene3D" id="3.40.50.300">
    <property type="entry name" value="P-loop containing nucleotide triphosphate hydrolases"/>
    <property type="match status" value="2"/>
</dbReference>
<dbReference type="GO" id="GO:0006260">
    <property type="term" value="P:DNA replication"/>
    <property type="evidence" value="ECO:0007669"/>
    <property type="project" value="UniProtKB-UniRule"/>
</dbReference>
<gene>
    <name evidence="13" type="primary">recF</name>
    <name evidence="16" type="ORF">BMIN_3001</name>
</gene>
<dbReference type="AlphaFoldDB" id="A0A087BT54"/>
<dbReference type="STRING" id="1693.BMIN_3001"/>
<dbReference type="GO" id="GO:0009432">
    <property type="term" value="P:SOS response"/>
    <property type="evidence" value="ECO:0007669"/>
    <property type="project" value="UniProtKB-UniRule"/>
</dbReference>
<dbReference type="RefSeq" id="WP_022861808.1">
    <property type="nucleotide sequence ID" value="NZ_JGZD01000001.1"/>
</dbReference>
<keyword evidence="6 13" id="KW-0547">Nucleotide-binding</keyword>
<dbReference type="InterPro" id="IPR042174">
    <property type="entry name" value="RecF_2"/>
</dbReference>
<feature type="compositionally biased region" description="Basic and acidic residues" evidence="14">
    <location>
        <begin position="89"/>
        <end position="113"/>
    </location>
</feature>
<keyword evidence="5 13" id="KW-0235">DNA replication</keyword>
<dbReference type="GO" id="GO:0006302">
    <property type="term" value="P:double-strand break repair"/>
    <property type="evidence" value="ECO:0007669"/>
    <property type="project" value="TreeGrafter"/>
</dbReference>
<dbReference type="InterPro" id="IPR018078">
    <property type="entry name" value="DNA-binding_RecF_CS"/>
</dbReference>
<evidence type="ECO:0000256" key="13">
    <source>
        <dbReference type="HAMAP-Rule" id="MF_00365"/>
    </source>
</evidence>
<keyword evidence="7 13" id="KW-0227">DNA damage</keyword>
<dbReference type="Gene3D" id="1.20.1050.90">
    <property type="entry name" value="RecF/RecN/SMC, N-terminal domain"/>
    <property type="match status" value="1"/>
</dbReference>
<comment type="similarity">
    <text evidence="2 13">Belongs to the RecF family.</text>
</comment>
<evidence type="ECO:0000313" key="16">
    <source>
        <dbReference type="EMBL" id="KFI74204.1"/>
    </source>
</evidence>
<dbReference type="eggNOG" id="COG1195">
    <property type="taxonomic scope" value="Bacteria"/>
</dbReference>
<dbReference type="GO" id="GO:0005524">
    <property type="term" value="F:ATP binding"/>
    <property type="evidence" value="ECO:0007669"/>
    <property type="project" value="UniProtKB-UniRule"/>
</dbReference>
<dbReference type="GO" id="GO:0000731">
    <property type="term" value="P:DNA synthesis involved in DNA repair"/>
    <property type="evidence" value="ECO:0007669"/>
    <property type="project" value="TreeGrafter"/>
</dbReference>
<dbReference type="InterPro" id="IPR003395">
    <property type="entry name" value="RecF/RecN/SMC_N"/>
</dbReference>
<feature type="binding site" evidence="13">
    <location>
        <begin position="30"/>
        <end position="37"/>
    </location>
    <ligand>
        <name>ATP</name>
        <dbReference type="ChEBI" id="CHEBI:30616"/>
    </ligand>
</feature>
<evidence type="ECO:0000256" key="8">
    <source>
        <dbReference type="ARBA" id="ARBA00022840"/>
    </source>
</evidence>
<dbReference type="PANTHER" id="PTHR32182">
    <property type="entry name" value="DNA REPLICATION AND REPAIR PROTEIN RECF"/>
    <property type="match status" value="1"/>
</dbReference>
<evidence type="ECO:0000256" key="9">
    <source>
        <dbReference type="ARBA" id="ARBA00023125"/>
    </source>
</evidence>
<comment type="subcellular location">
    <subcellularLocation>
        <location evidence="1 13">Cytoplasm</location>
    </subcellularLocation>
</comment>
<comment type="caution">
    <text evidence="16">The sequence shown here is derived from an EMBL/GenBank/DDBJ whole genome shotgun (WGS) entry which is preliminary data.</text>
</comment>
<organism evidence="16 17">
    <name type="scientific">Bifidobacterium minimum</name>
    <dbReference type="NCBI Taxonomy" id="1693"/>
    <lineage>
        <taxon>Bacteria</taxon>
        <taxon>Bacillati</taxon>
        <taxon>Actinomycetota</taxon>
        <taxon>Actinomycetes</taxon>
        <taxon>Bifidobacteriales</taxon>
        <taxon>Bifidobacteriaceae</taxon>
        <taxon>Bifidobacterium</taxon>
    </lineage>
</organism>
<reference evidence="16 17" key="1">
    <citation type="submission" date="2014-03" db="EMBL/GenBank/DDBJ databases">
        <title>Genomics of Bifidobacteria.</title>
        <authorList>
            <person name="Ventura M."/>
            <person name="Milani C."/>
            <person name="Lugli G.A."/>
        </authorList>
    </citation>
    <scope>NUCLEOTIDE SEQUENCE [LARGE SCALE GENOMIC DNA]</scope>
    <source>
        <strain evidence="16 17">LMG 11592</strain>
    </source>
</reference>
<evidence type="ECO:0000256" key="1">
    <source>
        <dbReference type="ARBA" id="ARBA00004496"/>
    </source>
</evidence>
<evidence type="ECO:0000256" key="10">
    <source>
        <dbReference type="ARBA" id="ARBA00023204"/>
    </source>
</evidence>
<accession>A0A087BT54</accession>